<evidence type="ECO:0000313" key="2">
    <source>
        <dbReference type="EMBL" id="RRT51225.1"/>
    </source>
</evidence>
<protein>
    <recommendedName>
        <fullName evidence="4">Secreted protein</fullName>
    </recommendedName>
</protein>
<gene>
    <name evidence="2" type="ORF">B296_00003598</name>
</gene>
<dbReference type="AlphaFoldDB" id="A0A426YHL3"/>
<proteinExistence type="predicted"/>
<accession>A0A426YHL3</accession>
<name>A0A426YHL3_ENSVE</name>
<dbReference type="Proteomes" id="UP000287651">
    <property type="component" value="Unassembled WGS sequence"/>
</dbReference>
<feature type="chain" id="PRO_5019456955" description="Secreted protein" evidence="1">
    <location>
        <begin position="18"/>
        <end position="99"/>
    </location>
</feature>
<sequence length="99" mass="11015">MILLIWVFAIRAEVTSASLRSCLGLFSTEAHVYALHTKELSPSEVDPLTMTSIFFSISPFGRGRPRLHKSHPLVENVCIFTLTAEEVAEGIIPESHLCF</sequence>
<evidence type="ECO:0000313" key="3">
    <source>
        <dbReference type="Proteomes" id="UP000287651"/>
    </source>
</evidence>
<reference evidence="2 3" key="1">
    <citation type="journal article" date="2014" name="Agronomy (Basel)">
        <title>A Draft Genome Sequence for Ensete ventricosum, the Drought-Tolerant Tree Against Hunger.</title>
        <authorList>
            <person name="Harrison J."/>
            <person name="Moore K.A."/>
            <person name="Paszkiewicz K."/>
            <person name="Jones T."/>
            <person name="Grant M."/>
            <person name="Ambacheew D."/>
            <person name="Muzemil S."/>
            <person name="Studholme D.J."/>
        </authorList>
    </citation>
    <scope>NUCLEOTIDE SEQUENCE [LARGE SCALE GENOMIC DNA]</scope>
</reference>
<comment type="caution">
    <text evidence="2">The sequence shown here is derived from an EMBL/GenBank/DDBJ whole genome shotgun (WGS) entry which is preliminary data.</text>
</comment>
<dbReference type="EMBL" id="AMZH03012338">
    <property type="protein sequence ID" value="RRT51225.1"/>
    <property type="molecule type" value="Genomic_DNA"/>
</dbReference>
<organism evidence="2 3">
    <name type="scientific">Ensete ventricosum</name>
    <name type="common">Abyssinian banana</name>
    <name type="synonym">Musa ensete</name>
    <dbReference type="NCBI Taxonomy" id="4639"/>
    <lineage>
        <taxon>Eukaryota</taxon>
        <taxon>Viridiplantae</taxon>
        <taxon>Streptophyta</taxon>
        <taxon>Embryophyta</taxon>
        <taxon>Tracheophyta</taxon>
        <taxon>Spermatophyta</taxon>
        <taxon>Magnoliopsida</taxon>
        <taxon>Liliopsida</taxon>
        <taxon>Zingiberales</taxon>
        <taxon>Musaceae</taxon>
        <taxon>Ensete</taxon>
    </lineage>
</organism>
<feature type="signal peptide" evidence="1">
    <location>
        <begin position="1"/>
        <end position="17"/>
    </location>
</feature>
<keyword evidence="1" id="KW-0732">Signal</keyword>
<evidence type="ECO:0000256" key="1">
    <source>
        <dbReference type="SAM" id="SignalP"/>
    </source>
</evidence>
<evidence type="ECO:0008006" key="4">
    <source>
        <dbReference type="Google" id="ProtNLM"/>
    </source>
</evidence>